<dbReference type="EC" id="1.1.1.274" evidence="9"/>
<evidence type="ECO:0000259" key="8">
    <source>
        <dbReference type="Pfam" id="PF00248"/>
    </source>
</evidence>
<dbReference type="InterPro" id="IPR020471">
    <property type="entry name" value="AKR"/>
</dbReference>
<proteinExistence type="inferred from homology"/>
<dbReference type="FunFam" id="3.20.20.100:FF:000002">
    <property type="entry name" value="2,5-diketo-D-gluconic acid reductase A"/>
    <property type="match status" value="1"/>
</dbReference>
<comment type="catalytic activity">
    <reaction evidence="4">
        <text>hydroxyacetone + NADP(+) = methylglyoxal + NADPH + H(+)</text>
        <dbReference type="Rhea" id="RHEA:27986"/>
        <dbReference type="ChEBI" id="CHEBI:15378"/>
        <dbReference type="ChEBI" id="CHEBI:17158"/>
        <dbReference type="ChEBI" id="CHEBI:27957"/>
        <dbReference type="ChEBI" id="CHEBI:57783"/>
        <dbReference type="ChEBI" id="CHEBI:58349"/>
    </reaction>
</comment>
<dbReference type="InterPro" id="IPR018170">
    <property type="entry name" value="Aldo/ket_reductase_CS"/>
</dbReference>
<dbReference type="PROSITE" id="PS00062">
    <property type="entry name" value="ALDOKETO_REDUCTASE_2"/>
    <property type="match status" value="1"/>
</dbReference>
<accession>A0A379LHS8</accession>
<dbReference type="PIRSF" id="PIRSF000097">
    <property type="entry name" value="AKR"/>
    <property type="match status" value="1"/>
</dbReference>
<feature type="binding site" evidence="6">
    <location>
        <position position="113"/>
    </location>
    <ligand>
        <name>substrate</name>
    </ligand>
</feature>
<dbReference type="InterPro" id="IPR023210">
    <property type="entry name" value="NADP_OxRdtase_dom"/>
</dbReference>
<dbReference type="InterPro" id="IPR036812">
    <property type="entry name" value="NAD(P)_OxRdtase_dom_sf"/>
</dbReference>
<evidence type="ECO:0000256" key="5">
    <source>
        <dbReference type="PIRSR" id="PIRSR000097-1"/>
    </source>
</evidence>
<evidence type="ECO:0000256" key="7">
    <source>
        <dbReference type="PIRSR" id="PIRSR000097-3"/>
    </source>
</evidence>
<dbReference type="EMBL" id="UGVC01000001">
    <property type="protein sequence ID" value="SUD90159.1"/>
    <property type="molecule type" value="Genomic_DNA"/>
</dbReference>
<evidence type="ECO:0000256" key="3">
    <source>
        <dbReference type="ARBA" id="ARBA00023002"/>
    </source>
</evidence>
<evidence type="ECO:0000256" key="4">
    <source>
        <dbReference type="ARBA" id="ARBA00049445"/>
    </source>
</evidence>
<evidence type="ECO:0000256" key="2">
    <source>
        <dbReference type="ARBA" id="ARBA00022857"/>
    </source>
</evidence>
<protein>
    <submittedName>
        <fullName evidence="9">2,5-diketo-D-gluconic acid reductase B</fullName>
        <ecNumber evidence="9">1.1.1.274</ecNumber>
    </submittedName>
</protein>
<feature type="domain" description="NADP-dependent oxidoreductase" evidence="8">
    <location>
        <begin position="20"/>
        <end position="265"/>
    </location>
</feature>
<reference evidence="9 10" key="1">
    <citation type="submission" date="2018-06" db="EMBL/GenBank/DDBJ databases">
        <authorList>
            <consortium name="Pathogen Informatics"/>
            <person name="Doyle S."/>
        </authorList>
    </citation>
    <scope>NUCLEOTIDE SEQUENCE [LARGE SCALE GENOMIC DNA]</scope>
    <source>
        <strain evidence="9 10">NCTC10526</strain>
    </source>
</reference>
<dbReference type="PRINTS" id="PR00069">
    <property type="entry name" value="ALDKETRDTASE"/>
</dbReference>
<organism evidence="9 10">
    <name type="scientific">Psychrobacter phenylpyruvicus</name>
    <dbReference type="NCBI Taxonomy" id="29432"/>
    <lineage>
        <taxon>Bacteria</taxon>
        <taxon>Pseudomonadati</taxon>
        <taxon>Pseudomonadota</taxon>
        <taxon>Gammaproteobacteria</taxon>
        <taxon>Moraxellales</taxon>
        <taxon>Moraxellaceae</taxon>
        <taxon>Psychrobacter</taxon>
    </lineage>
</organism>
<keyword evidence="3 9" id="KW-0560">Oxidoreductase</keyword>
<keyword evidence="2" id="KW-0521">NADP</keyword>
<name>A0A379LHS8_9GAMM</name>
<keyword evidence="10" id="KW-1185">Reference proteome</keyword>
<dbReference type="Gene3D" id="3.20.20.100">
    <property type="entry name" value="NADP-dependent oxidoreductase domain"/>
    <property type="match status" value="1"/>
</dbReference>
<comment type="similarity">
    <text evidence="1">Belongs to the aldo/keto reductase family.</text>
</comment>
<evidence type="ECO:0000313" key="9">
    <source>
        <dbReference type="EMBL" id="SUD90159.1"/>
    </source>
</evidence>
<evidence type="ECO:0000256" key="1">
    <source>
        <dbReference type="ARBA" id="ARBA00007905"/>
    </source>
</evidence>
<dbReference type="GO" id="GO:0050580">
    <property type="term" value="F:2,5-didehydrogluconate reductase activity"/>
    <property type="evidence" value="ECO:0007669"/>
    <property type="project" value="UniProtKB-EC"/>
</dbReference>
<dbReference type="GO" id="GO:1990002">
    <property type="term" value="F:methylglyoxal reductase (NADPH) (acetol producing) activity"/>
    <property type="evidence" value="ECO:0007669"/>
    <property type="project" value="TreeGrafter"/>
</dbReference>
<sequence length="283" mass="32080">MNNLKNYQTRTVGQAQIPALGLGTWQSTDDDCIEVVSQALQMGYEHIDTAQAYHNETQVGAGIKKSGVARDRFFLTTKIFPDDMRFEPDNLVKSVHDSLDKLDVEYVDLLLLHWPDARVPLSETMPALAEMQHQGLTRNIGVSNFNINLLLEAQKYSDVPIATNQVEFHPFIRQHTLQTFLYNHHIPLTAYSPLARGDVFDNDTIKAIADKHNINRAQVSLAWILSDQNRIAIPKTSTPSHLQSNLDALKVQLDKEDIEAINKLARSNGRMIEHPDYTPEWDD</sequence>
<dbReference type="Proteomes" id="UP000254123">
    <property type="component" value="Unassembled WGS sequence"/>
</dbReference>
<feature type="active site" description="Proton donor" evidence="5">
    <location>
        <position position="53"/>
    </location>
</feature>
<dbReference type="Pfam" id="PF00248">
    <property type="entry name" value="Aldo_ket_red"/>
    <property type="match status" value="1"/>
</dbReference>
<dbReference type="SUPFAM" id="SSF51430">
    <property type="entry name" value="NAD(P)-linked oxidoreductase"/>
    <property type="match status" value="1"/>
</dbReference>
<evidence type="ECO:0000313" key="10">
    <source>
        <dbReference type="Proteomes" id="UP000254123"/>
    </source>
</evidence>
<dbReference type="RefSeq" id="WP_028859982.1">
    <property type="nucleotide sequence ID" value="NZ_CAJHAQ010000001.1"/>
</dbReference>
<dbReference type="STRING" id="1123034.GCA_000685805_02582"/>
<dbReference type="AlphaFoldDB" id="A0A379LHS8"/>
<dbReference type="PANTHER" id="PTHR43827">
    <property type="entry name" value="2,5-DIKETO-D-GLUCONIC ACID REDUCTASE"/>
    <property type="match status" value="1"/>
</dbReference>
<dbReference type="PANTHER" id="PTHR43827:SF3">
    <property type="entry name" value="NADP-DEPENDENT OXIDOREDUCTASE DOMAIN-CONTAINING PROTEIN"/>
    <property type="match status" value="1"/>
</dbReference>
<gene>
    <name evidence="9" type="primary">dkgB</name>
    <name evidence="9" type="ORF">NCTC10526_00476</name>
</gene>
<evidence type="ECO:0000256" key="6">
    <source>
        <dbReference type="PIRSR" id="PIRSR000097-2"/>
    </source>
</evidence>
<feature type="site" description="Lowers pKa of active site Tyr" evidence="7">
    <location>
        <position position="78"/>
    </location>
</feature>
<dbReference type="GO" id="GO:0051596">
    <property type="term" value="P:methylglyoxal catabolic process"/>
    <property type="evidence" value="ECO:0007669"/>
    <property type="project" value="TreeGrafter"/>
</dbReference>